<dbReference type="InterPro" id="IPR018389">
    <property type="entry name" value="DctP_fam"/>
</dbReference>
<name>L9UD41_9GAMM</name>
<dbReference type="GO" id="GO:0055085">
    <property type="term" value="P:transmembrane transport"/>
    <property type="evidence" value="ECO:0007669"/>
    <property type="project" value="InterPro"/>
</dbReference>
<dbReference type="EMBL" id="AOPO01000001">
    <property type="protein sequence ID" value="ELY22804.1"/>
    <property type="molecule type" value="Genomic_DNA"/>
</dbReference>
<sequence length="200" mass="22366">MSLSSPSMIRANSYLRLRSSTLSRLVPSPPAGPASPIFPATCPLPISMALYPLAHPQRQCSPGRLLAKEASCCRRRWTLITSSSWLALLINQSVWDGYSDAQRGQISTACQANIQKEADEVIPAQVETLRELEESGVKIRRFPDEVLNALHDSWDEVRSELMAKSPEFDEAYTSLMEHAEKMQQWHDLQTLPSKTDVQGD</sequence>
<organism evidence="2 3">
    <name type="scientific">Vreelandella titanicae BH1</name>
    <dbReference type="NCBI Taxonomy" id="1204738"/>
    <lineage>
        <taxon>Bacteria</taxon>
        <taxon>Pseudomonadati</taxon>
        <taxon>Pseudomonadota</taxon>
        <taxon>Gammaproteobacteria</taxon>
        <taxon>Oceanospirillales</taxon>
        <taxon>Halomonadaceae</taxon>
        <taxon>Vreelandella</taxon>
    </lineage>
</organism>
<dbReference type="InterPro" id="IPR038404">
    <property type="entry name" value="TRAP_DctP_sf"/>
</dbReference>
<gene>
    <name evidence="2" type="ORF">HALTITAN_0471</name>
</gene>
<dbReference type="PATRIC" id="fig|1204738.3.peg.708"/>
<evidence type="ECO:0000313" key="2">
    <source>
        <dbReference type="EMBL" id="ELY22804.1"/>
    </source>
</evidence>
<evidence type="ECO:0008006" key="4">
    <source>
        <dbReference type="Google" id="ProtNLM"/>
    </source>
</evidence>
<keyword evidence="1" id="KW-0732">Signal</keyword>
<dbReference type="AlphaFoldDB" id="L9UD41"/>
<reference evidence="2 3" key="1">
    <citation type="journal article" date="2013" name="Genome Announc.">
        <title>Draft Genome of the Marine Gammaproteobacterium Halomonas titanicae.</title>
        <authorList>
            <person name="Sanchez-Porro C."/>
            <person name="de la Haba R.R."/>
            <person name="Cruz-Hernandez N."/>
            <person name="Gonzalez J.M."/>
            <person name="Reyes-Guirao C."/>
            <person name="Navarro-Sampedro L."/>
            <person name="Carballo M."/>
            <person name="Ventosa A."/>
        </authorList>
    </citation>
    <scope>NUCLEOTIDE SEQUENCE [LARGE SCALE GENOMIC DNA]</scope>
    <source>
        <strain evidence="2 3">BH1</strain>
    </source>
</reference>
<protein>
    <recommendedName>
        <fullName evidence="4">Extracellular solute-binding protein, family 7, bacteria</fullName>
    </recommendedName>
</protein>
<dbReference type="Pfam" id="PF03480">
    <property type="entry name" value="DctP"/>
    <property type="match status" value="1"/>
</dbReference>
<dbReference type="Gene3D" id="3.40.190.170">
    <property type="entry name" value="Bacterial extracellular solute-binding protein, family 7"/>
    <property type="match status" value="1"/>
</dbReference>
<proteinExistence type="predicted"/>
<evidence type="ECO:0000313" key="3">
    <source>
        <dbReference type="Proteomes" id="UP000011651"/>
    </source>
</evidence>
<accession>L9UD41</accession>
<evidence type="ECO:0000256" key="1">
    <source>
        <dbReference type="ARBA" id="ARBA00022729"/>
    </source>
</evidence>
<comment type="caution">
    <text evidence="2">The sequence shown here is derived from an EMBL/GenBank/DDBJ whole genome shotgun (WGS) entry which is preliminary data.</text>
</comment>
<dbReference type="Proteomes" id="UP000011651">
    <property type="component" value="Unassembled WGS sequence"/>
</dbReference>